<organism evidence="1 2">
    <name type="scientific">Cetraspora pellucida</name>
    <dbReference type="NCBI Taxonomy" id="1433469"/>
    <lineage>
        <taxon>Eukaryota</taxon>
        <taxon>Fungi</taxon>
        <taxon>Fungi incertae sedis</taxon>
        <taxon>Mucoromycota</taxon>
        <taxon>Glomeromycotina</taxon>
        <taxon>Glomeromycetes</taxon>
        <taxon>Diversisporales</taxon>
        <taxon>Gigasporaceae</taxon>
        <taxon>Cetraspora</taxon>
    </lineage>
</organism>
<evidence type="ECO:0000313" key="2">
    <source>
        <dbReference type="Proteomes" id="UP000789759"/>
    </source>
</evidence>
<dbReference type="EMBL" id="CAJVQA010024626">
    <property type="protein sequence ID" value="CAG8783143.1"/>
    <property type="molecule type" value="Genomic_DNA"/>
</dbReference>
<evidence type="ECO:0000313" key="1">
    <source>
        <dbReference type="EMBL" id="CAG8783143.1"/>
    </source>
</evidence>
<proteinExistence type="predicted"/>
<dbReference type="AlphaFoldDB" id="A0A9N9P1B8"/>
<dbReference type="OrthoDB" id="2474438at2759"/>
<sequence length="51" mass="6095">FLYNNQWSTQDPYSFYDQNITSLSSDTPINSFIKPSYDYQVNQNQLHPRSM</sequence>
<dbReference type="Proteomes" id="UP000789759">
    <property type="component" value="Unassembled WGS sequence"/>
</dbReference>
<feature type="non-terminal residue" evidence="1">
    <location>
        <position position="51"/>
    </location>
</feature>
<accession>A0A9N9P1B8</accession>
<keyword evidence="2" id="KW-1185">Reference proteome</keyword>
<name>A0A9N9P1B8_9GLOM</name>
<comment type="caution">
    <text evidence="1">The sequence shown here is derived from an EMBL/GenBank/DDBJ whole genome shotgun (WGS) entry which is preliminary data.</text>
</comment>
<gene>
    <name evidence="1" type="ORF">CPELLU_LOCUS16509</name>
</gene>
<reference evidence="1" key="1">
    <citation type="submission" date="2021-06" db="EMBL/GenBank/DDBJ databases">
        <authorList>
            <person name="Kallberg Y."/>
            <person name="Tangrot J."/>
            <person name="Rosling A."/>
        </authorList>
    </citation>
    <scope>NUCLEOTIDE SEQUENCE</scope>
    <source>
        <strain evidence="1">FL966</strain>
    </source>
</reference>
<protein>
    <submittedName>
        <fullName evidence="1">25054_t:CDS:1</fullName>
    </submittedName>
</protein>